<dbReference type="GO" id="GO:0004523">
    <property type="term" value="F:RNA-DNA hybrid ribonuclease activity"/>
    <property type="evidence" value="ECO:0007669"/>
    <property type="project" value="InterPro"/>
</dbReference>
<evidence type="ECO:0000256" key="1">
    <source>
        <dbReference type="SAM" id="MobiDB-lite"/>
    </source>
</evidence>
<dbReference type="PANTHER" id="PTHR34146:SF3">
    <property type="entry name" value="POLYNUCLEOTIDYL TRANSFERASE, RIBONUCLEASE H-LIKE SUPERFAMILY PROTEIN"/>
    <property type="match status" value="1"/>
</dbReference>
<dbReference type="Gene3D" id="3.30.420.10">
    <property type="entry name" value="Ribonuclease H-like superfamily/Ribonuclease H"/>
    <property type="match status" value="1"/>
</dbReference>
<accession>A0A6D2JKG6</accession>
<feature type="domain" description="RNase H type-1" evidence="2">
    <location>
        <begin position="381"/>
        <end position="501"/>
    </location>
</feature>
<dbReference type="GO" id="GO:0003676">
    <property type="term" value="F:nucleic acid binding"/>
    <property type="evidence" value="ECO:0007669"/>
    <property type="project" value="InterPro"/>
</dbReference>
<dbReference type="Pfam" id="PF13456">
    <property type="entry name" value="RVT_3"/>
    <property type="match status" value="1"/>
</dbReference>
<dbReference type="OrthoDB" id="1112108at2759"/>
<dbReference type="Proteomes" id="UP000467841">
    <property type="component" value="Unassembled WGS sequence"/>
</dbReference>
<feature type="domain" description="Reverse transcriptase zinc-binding" evidence="3">
    <location>
        <begin position="180"/>
        <end position="272"/>
    </location>
</feature>
<proteinExistence type="predicted"/>
<gene>
    <name evidence="4" type="ORF">MERR_LOCUS27677</name>
</gene>
<evidence type="ECO:0000313" key="4">
    <source>
        <dbReference type="EMBL" id="CAA7040442.1"/>
    </source>
</evidence>
<dbReference type="SUPFAM" id="SSF53098">
    <property type="entry name" value="Ribonuclease H-like"/>
    <property type="match status" value="1"/>
</dbReference>
<dbReference type="InterPro" id="IPR002156">
    <property type="entry name" value="RNaseH_domain"/>
</dbReference>
<keyword evidence="5" id="KW-1185">Reference proteome</keyword>
<dbReference type="CDD" id="cd06222">
    <property type="entry name" value="RNase_H_like"/>
    <property type="match status" value="1"/>
</dbReference>
<feature type="region of interest" description="Disordered" evidence="1">
    <location>
        <begin position="352"/>
        <end position="373"/>
    </location>
</feature>
<dbReference type="AlphaFoldDB" id="A0A6D2JKG6"/>
<dbReference type="Pfam" id="PF13966">
    <property type="entry name" value="zf-RVT"/>
    <property type="match status" value="1"/>
</dbReference>
<dbReference type="InterPro" id="IPR026960">
    <property type="entry name" value="RVT-Znf"/>
</dbReference>
<comment type="caution">
    <text evidence="4">The sequence shown here is derived from an EMBL/GenBank/DDBJ whole genome shotgun (WGS) entry which is preliminary data.</text>
</comment>
<protein>
    <submittedName>
        <fullName evidence="4">Uncharacterized protein</fullName>
    </submittedName>
</protein>
<reference evidence="4" key="1">
    <citation type="submission" date="2020-01" db="EMBL/GenBank/DDBJ databases">
        <authorList>
            <person name="Mishra B."/>
        </authorList>
    </citation>
    <scope>NUCLEOTIDE SEQUENCE [LARGE SCALE GENOMIC DNA]</scope>
</reference>
<evidence type="ECO:0000259" key="3">
    <source>
        <dbReference type="Pfam" id="PF13966"/>
    </source>
</evidence>
<dbReference type="InterPro" id="IPR012337">
    <property type="entry name" value="RNaseH-like_sf"/>
</dbReference>
<feature type="compositionally biased region" description="Basic residues" evidence="1">
    <location>
        <begin position="361"/>
        <end position="373"/>
    </location>
</feature>
<dbReference type="EMBL" id="CACVBM020001229">
    <property type="protein sequence ID" value="CAA7040442.1"/>
    <property type="molecule type" value="Genomic_DNA"/>
</dbReference>
<name>A0A6D2JKG6_9BRAS</name>
<organism evidence="4 5">
    <name type="scientific">Microthlaspi erraticum</name>
    <dbReference type="NCBI Taxonomy" id="1685480"/>
    <lineage>
        <taxon>Eukaryota</taxon>
        <taxon>Viridiplantae</taxon>
        <taxon>Streptophyta</taxon>
        <taxon>Embryophyta</taxon>
        <taxon>Tracheophyta</taxon>
        <taxon>Spermatophyta</taxon>
        <taxon>Magnoliopsida</taxon>
        <taxon>eudicotyledons</taxon>
        <taxon>Gunneridae</taxon>
        <taxon>Pentapetalae</taxon>
        <taxon>rosids</taxon>
        <taxon>malvids</taxon>
        <taxon>Brassicales</taxon>
        <taxon>Brassicaceae</taxon>
        <taxon>Coluteocarpeae</taxon>
        <taxon>Microthlaspi</taxon>
    </lineage>
</organism>
<dbReference type="InterPro" id="IPR036397">
    <property type="entry name" value="RNaseH_sf"/>
</dbReference>
<evidence type="ECO:0000259" key="2">
    <source>
        <dbReference type="Pfam" id="PF13456"/>
    </source>
</evidence>
<evidence type="ECO:0000313" key="5">
    <source>
        <dbReference type="Proteomes" id="UP000467841"/>
    </source>
</evidence>
<dbReference type="PANTHER" id="PTHR34146">
    <property type="entry name" value="POLYNUCLEOTIDYL TRANSFERASE, RIBONUCLEASE H-LIKE SUPERFAMILY PROTEIN-RELATED"/>
    <property type="match status" value="1"/>
</dbReference>
<dbReference type="InterPro" id="IPR044730">
    <property type="entry name" value="RNase_H-like_dom_plant"/>
</dbReference>
<sequence length="510" mass="57818">MKQFSWVAWNKLTKSKRDGGLGFRDIEAFNDALLAKLSWRILMNPQCLLAKILLGKYCKHKTFLEVGGKQTASHGWQSILIGRDLLKTNLGKAIGNGEDTNIWRDPWLSLDKPLAPIGPAHQDTEKQTVSELWNSEAKRWNKEKIRGLIPHWESEILLIKPSCLQSKHRHIWLSNPSGEYTTKSGYQQAITLQNQQQNNLVNTSINWNDDVWNSKTSPKLKMFLWRLTNGALTLGENLLGRGIHSNAACFRCGELETKEHLLFHCEFAKQAWKMVPVTTTVDQLETQSFAISLKEARTWICLPPTGLTKVSIFAWVCWGLWLARNHKLFGDRTFSPLDTVTKTCADAREWNAAQAQETKEKKQKPPHGTRQRTNHTTKVFVDAAWRSDLQTAGLGWVFMKNEDSEIVREQRAEACVRSPLAAEALAIREALLYAKAHDLNRLCLKSDSQTLIRAILNRDQVAEIYGILQDIHQLASTFTSISFLFTPRSTNLVADSLAKFALSLFVSDAT</sequence>